<evidence type="ECO:0008006" key="3">
    <source>
        <dbReference type="Google" id="ProtNLM"/>
    </source>
</evidence>
<dbReference type="Proteomes" id="UP000821837">
    <property type="component" value="Chromosome 6"/>
</dbReference>
<reference evidence="1" key="1">
    <citation type="journal article" date="2020" name="Cell">
        <title>Large-Scale Comparative Analyses of Tick Genomes Elucidate Their Genetic Diversity and Vector Capacities.</title>
        <authorList>
            <consortium name="Tick Genome and Microbiome Consortium (TIGMIC)"/>
            <person name="Jia N."/>
            <person name="Wang J."/>
            <person name="Shi W."/>
            <person name="Du L."/>
            <person name="Sun Y."/>
            <person name="Zhan W."/>
            <person name="Jiang J.F."/>
            <person name="Wang Q."/>
            <person name="Zhang B."/>
            <person name="Ji P."/>
            <person name="Bell-Sakyi L."/>
            <person name="Cui X.M."/>
            <person name="Yuan T.T."/>
            <person name="Jiang B.G."/>
            <person name="Yang W.F."/>
            <person name="Lam T.T."/>
            <person name="Chang Q.C."/>
            <person name="Ding S.J."/>
            <person name="Wang X.J."/>
            <person name="Zhu J.G."/>
            <person name="Ruan X.D."/>
            <person name="Zhao L."/>
            <person name="Wei J.T."/>
            <person name="Ye R.Z."/>
            <person name="Que T.C."/>
            <person name="Du C.H."/>
            <person name="Zhou Y.H."/>
            <person name="Cheng J.X."/>
            <person name="Dai P.F."/>
            <person name="Guo W.B."/>
            <person name="Han X.H."/>
            <person name="Huang E.J."/>
            <person name="Li L.F."/>
            <person name="Wei W."/>
            <person name="Gao Y.C."/>
            <person name="Liu J.Z."/>
            <person name="Shao H.Z."/>
            <person name="Wang X."/>
            <person name="Wang C.C."/>
            <person name="Yang T.C."/>
            <person name="Huo Q.B."/>
            <person name="Li W."/>
            <person name="Chen H.Y."/>
            <person name="Chen S.E."/>
            <person name="Zhou L.G."/>
            <person name="Ni X.B."/>
            <person name="Tian J.H."/>
            <person name="Sheng Y."/>
            <person name="Liu T."/>
            <person name="Pan Y.S."/>
            <person name="Xia L.Y."/>
            <person name="Li J."/>
            <person name="Zhao F."/>
            <person name="Cao W.C."/>
        </authorList>
    </citation>
    <scope>NUCLEOTIDE SEQUENCE</scope>
    <source>
        <strain evidence="1">Rsan-2018</strain>
    </source>
</reference>
<comment type="caution">
    <text evidence="1">The sequence shown here is derived from an EMBL/GenBank/DDBJ whole genome shotgun (WGS) entry which is preliminary data.</text>
</comment>
<evidence type="ECO:0000313" key="1">
    <source>
        <dbReference type="EMBL" id="KAH7947374.1"/>
    </source>
</evidence>
<proteinExistence type="predicted"/>
<organism evidence="1 2">
    <name type="scientific">Rhipicephalus sanguineus</name>
    <name type="common">Brown dog tick</name>
    <name type="synonym">Ixodes sanguineus</name>
    <dbReference type="NCBI Taxonomy" id="34632"/>
    <lineage>
        <taxon>Eukaryota</taxon>
        <taxon>Metazoa</taxon>
        <taxon>Ecdysozoa</taxon>
        <taxon>Arthropoda</taxon>
        <taxon>Chelicerata</taxon>
        <taxon>Arachnida</taxon>
        <taxon>Acari</taxon>
        <taxon>Parasitiformes</taxon>
        <taxon>Ixodida</taxon>
        <taxon>Ixodoidea</taxon>
        <taxon>Ixodidae</taxon>
        <taxon>Rhipicephalinae</taxon>
        <taxon>Rhipicephalus</taxon>
        <taxon>Rhipicephalus</taxon>
    </lineage>
</organism>
<protein>
    <recommendedName>
        <fullName evidence="3">Tick transposon</fullName>
    </recommendedName>
</protein>
<keyword evidence="2" id="KW-1185">Reference proteome</keyword>
<accession>A0A9D4PMT0</accession>
<evidence type="ECO:0000313" key="2">
    <source>
        <dbReference type="Proteomes" id="UP000821837"/>
    </source>
</evidence>
<dbReference type="EMBL" id="JABSTV010001252">
    <property type="protein sequence ID" value="KAH7947374.1"/>
    <property type="molecule type" value="Genomic_DNA"/>
</dbReference>
<name>A0A9D4PMT0_RHISA</name>
<sequence>MRERDLLRLIDAFVISRITYGLPYTHLKCERDKIDVLIHRAYNTALRLPPNASTERLLRLGVHTVDIIEKHGLAAYVA</sequence>
<dbReference type="AlphaFoldDB" id="A0A9D4PMT0"/>
<gene>
    <name evidence="1" type="ORF">HPB52_010996</name>
</gene>
<reference evidence="1" key="2">
    <citation type="submission" date="2021-09" db="EMBL/GenBank/DDBJ databases">
        <authorList>
            <person name="Jia N."/>
            <person name="Wang J."/>
            <person name="Shi W."/>
            <person name="Du L."/>
            <person name="Sun Y."/>
            <person name="Zhan W."/>
            <person name="Jiang J."/>
            <person name="Wang Q."/>
            <person name="Zhang B."/>
            <person name="Ji P."/>
            <person name="Sakyi L.B."/>
            <person name="Cui X."/>
            <person name="Yuan T."/>
            <person name="Jiang B."/>
            <person name="Yang W."/>
            <person name="Lam T.T.-Y."/>
            <person name="Chang Q."/>
            <person name="Ding S."/>
            <person name="Wang X."/>
            <person name="Zhu J."/>
            <person name="Ruan X."/>
            <person name="Zhao L."/>
            <person name="Wei J."/>
            <person name="Que T."/>
            <person name="Du C."/>
            <person name="Cheng J."/>
            <person name="Dai P."/>
            <person name="Han X."/>
            <person name="Huang E."/>
            <person name="Gao Y."/>
            <person name="Liu J."/>
            <person name="Shao H."/>
            <person name="Ye R."/>
            <person name="Li L."/>
            <person name="Wei W."/>
            <person name="Wang X."/>
            <person name="Wang C."/>
            <person name="Huo Q."/>
            <person name="Li W."/>
            <person name="Guo W."/>
            <person name="Chen H."/>
            <person name="Chen S."/>
            <person name="Zhou L."/>
            <person name="Zhou L."/>
            <person name="Ni X."/>
            <person name="Tian J."/>
            <person name="Zhou Y."/>
            <person name="Sheng Y."/>
            <person name="Liu T."/>
            <person name="Pan Y."/>
            <person name="Xia L."/>
            <person name="Li J."/>
            <person name="Zhao F."/>
            <person name="Cao W."/>
        </authorList>
    </citation>
    <scope>NUCLEOTIDE SEQUENCE</scope>
    <source>
        <strain evidence="1">Rsan-2018</strain>
        <tissue evidence="1">Larvae</tissue>
    </source>
</reference>